<dbReference type="AlphaFoldDB" id="A0A1B7NMG0"/>
<feature type="region of interest" description="Disordered" evidence="1">
    <location>
        <begin position="34"/>
        <end position="151"/>
    </location>
</feature>
<comment type="caution">
    <text evidence="2">The sequence shown here is derived from an EMBL/GenBank/DDBJ whole genome shotgun (WGS) entry which is preliminary data.</text>
</comment>
<protein>
    <submittedName>
        <fullName evidence="2">Uncharacterized protein</fullName>
    </submittedName>
</protein>
<evidence type="ECO:0000313" key="3">
    <source>
        <dbReference type="Proteomes" id="UP000091918"/>
    </source>
</evidence>
<keyword evidence="3" id="KW-1185">Reference proteome</keyword>
<feature type="compositionally biased region" description="Low complexity" evidence="1">
    <location>
        <begin position="97"/>
        <end position="111"/>
    </location>
</feature>
<evidence type="ECO:0000256" key="1">
    <source>
        <dbReference type="SAM" id="MobiDB-lite"/>
    </source>
</evidence>
<organism evidence="2 3">
    <name type="scientific">Emergomyces africanus</name>
    <dbReference type="NCBI Taxonomy" id="1955775"/>
    <lineage>
        <taxon>Eukaryota</taxon>
        <taxon>Fungi</taxon>
        <taxon>Dikarya</taxon>
        <taxon>Ascomycota</taxon>
        <taxon>Pezizomycotina</taxon>
        <taxon>Eurotiomycetes</taxon>
        <taxon>Eurotiomycetidae</taxon>
        <taxon>Onygenales</taxon>
        <taxon>Ajellomycetaceae</taxon>
        <taxon>Emergomyces</taxon>
    </lineage>
</organism>
<accession>A0A1B7NMG0</accession>
<sequence length="183" mass="20155">MMVVMVVMVVVETESGSVKNEQVYHHRGRGVLEKSHGICSTKQKQEQQQQRNNPSRMTPLQRLGQSALHRSKSMGCLQSKKLLDEKDNDNDNDNEEAGNGNNDVDVVNSNGPPSSEACPPADREPCLATAMKHRGSEDLIIPDSEDESGEEVDLLDIGGEKVKEKEKKEAAVDLKRFLFTPGG</sequence>
<evidence type="ECO:0000313" key="2">
    <source>
        <dbReference type="EMBL" id="OAX78011.1"/>
    </source>
</evidence>
<dbReference type="EMBL" id="LGUA01001823">
    <property type="protein sequence ID" value="OAX78011.1"/>
    <property type="molecule type" value="Genomic_DNA"/>
</dbReference>
<proteinExistence type="predicted"/>
<name>A0A1B7NMG0_9EURO</name>
<reference evidence="2 3" key="1">
    <citation type="submission" date="2015-07" db="EMBL/GenBank/DDBJ databases">
        <title>Emmonsia species relationships and genome sequence.</title>
        <authorList>
            <person name="Cuomo C.A."/>
            <person name="Schwartz I.S."/>
            <person name="Kenyon C."/>
            <person name="de Hoog G.S."/>
            <person name="Govender N.P."/>
            <person name="Botha A."/>
            <person name="Moreno L."/>
            <person name="de Vries M."/>
            <person name="Munoz J.F."/>
            <person name="Stielow J.B."/>
        </authorList>
    </citation>
    <scope>NUCLEOTIDE SEQUENCE [LARGE SCALE GENOMIC DNA]</scope>
    <source>
        <strain evidence="2 3">CBS 136260</strain>
    </source>
</reference>
<feature type="compositionally biased region" description="Acidic residues" evidence="1">
    <location>
        <begin position="86"/>
        <end position="96"/>
    </location>
</feature>
<dbReference type="STRING" id="1658172.A0A1B7NMG0"/>
<gene>
    <name evidence="2" type="ORF">ACJ72_07686</name>
</gene>
<dbReference type="Proteomes" id="UP000091918">
    <property type="component" value="Unassembled WGS sequence"/>
</dbReference>